<evidence type="ECO:0000256" key="2">
    <source>
        <dbReference type="ARBA" id="ARBA00008333"/>
    </source>
</evidence>
<dbReference type="Gene3D" id="1.10.760.10">
    <property type="entry name" value="Cytochrome c-like domain"/>
    <property type="match status" value="1"/>
</dbReference>
<evidence type="ECO:0000256" key="3">
    <source>
        <dbReference type="ARBA" id="ARBA00022617"/>
    </source>
</evidence>
<dbReference type="Pfam" id="PF03239">
    <property type="entry name" value="FTR1"/>
    <property type="match status" value="1"/>
</dbReference>
<keyword evidence="14" id="KW-1185">Reference proteome</keyword>
<comment type="caution">
    <text evidence="13">The sequence shown here is derived from an EMBL/GenBank/DDBJ whole genome shotgun (WGS) entry which is preliminary data.</text>
</comment>
<evidence type="ECO:0000256" key="4">
    <source>
        <dbReference type="ARBA" id="ARBA00022692"/>
    </source>
</evidence>
<name>A0ABM8XUC5_9BURK</name>
<comment type="subcellular location">
    <subcellularLocation>
        <location evidence="1">Membrane</location>
        <topology evidence="1">Multi-pass membrane protein</topology>
    </subcellularLocation>
</comment>
<dbReference type="Pfam" id="PF00034">
    <property type="entry name" value="Cytochrom_C"/>
    <property type="match status" value="1"/>
</dbReference>
<dbReference type="PANTHER" id="PTHR31632">
    <property type="entry name" value="IRON TRANSPORTER FTH1"/>
    <property type="match status" value="1"/>
</dbReference>
<feature type="transmembrane region" description="Helical" evidence="10">
    <location>
        <begin position="462"/>
        <end position="479"/>
    </location>
</feature>
<feature type="domain" description="Cytochrome c" evidence="12">
    <location>
        <begin position="136"/>
        <end position="280"/>
    </location>
</feature>
<dbReference type="RefSeq" id="WP_222208730.1">
    <property type="nucleotide sequence ID" value="NZ_CAJZAH010000010.1"/>
</dbReference>
<keyword evidence="3 9" id="KW-0349">Heme</keyword>
<evidence type="ECO:0000259" key="12">
    <source>
        <dbReference type="PROSITE" id="PS51007"/>
    </source>
</evidence>
<evidence type="ECO:0000256" key="1">
    <source>
        <dbReference type="ARBA" id="ARBA00004141"/>
    </source>
</evidence>
<feature type="transmembrane region" description="Helical" evidence="10">
    <location>
        <begin position="537"/>
        <end position="558"/>
    </location>
</feature>
<keyword evidence="4 10" id="KW-0812">Transmembrane</keyword>
<dbReference type="SUPFAM" id="SSF46626">
    <property type="entry name" value="Cytochrome c"/>
    <property type="match status" value="1"/>
</dbReference>
<reference evidence="13 14" key="1">
    <citation type="submission" date="2021-08" db="EMBL/GenBank/DDBJ databases">
        <authorList>
            <person name="Peeters C."/>
        </authorList>
    </citation>
    <scope>NUCLEOTIDE SEQUENCE [LARGE SCALE GENOMIC DNA]</scope>
    <source>
        <strain evidence="13 14">LMG 21510</strain>
    </source>
</reference>
<evidence type="ECO:0000256" key="6">
    <source>
        <dbReference type="ARBA" id="ARBA00022989"/>
    </source>
</evidence>
<keyword evidence="11" id="KW-0732">Signal</keyword>
<dbReference type="PANTHER" id="PTHR31632:SF2">
    <property type="entry name" value="PLASMA MEMBRANE IRON PERMEASE"/>
    <property type="match status" value="1"/>
</dbReference>
<evidence type="ECO:0000256" key="5">
    <source>
        <dbReference type="ARBA" id="ARBA00022723"/>
    </source>
</evidence>
<protein>
    <recommendedName>
        <fullName evidence="12">Cytochrome c domain-containing protein</fullName>
    </recommendedName>
</protein>
<comment type="similarity">
    <text evidence="2">Belongs to the oxidase-dependent Fe transporter (OFeT) (TC 9.A.10.1) family.</text>
</comment>
<accession>A0ABM8XUC5</accession>
<keyword evidence="7 9" id="KW-0408">Iron</keyword>
<dbReference type="Proteomes" id="UP000721236">
    <property type="component" value="Unassembled WGS sequence"/>
</dbReference>
<evidence type="ECO:0000256" key="7">
    <source>
        <dbReference type="ARBA" id="ARBA00023004"/>
    </source>
</evidence>
<feature type="signal peptide" evidence="11">
    <location>
        <begin position="1"/>
        <end position="29"/>
    </location>
</feature>
<evidence type="ECO:0000313" key="14">
    <source>
        <dbReference type="Proteomes" id="UP000721236"/>
    </source>
</evidence>
<keyword evidence="5 9" id="KW-0479">Metal-binding</keyword>
<keyword evidence="8 10" id="KW-0472">Membrane</keyword>
<evidence type="ECO:0000256" key="10">
    <source>
        <dbReference type="SAM" id="Phobius"/>
    </source>
</evidence>
<feature type="transmembrane region" description="Helical" evidence="10">
    <location>
        <begin position="427"/>
        <end position="450"/>
    </location>
</feature>
<dbReference type="PROSITE" id="PS51007">
    <property type="entry name" value="CYTC"/>
    <property type="match status" value="1"/>
</dbReference>
<feature type="transmembrane region" description="Helical" evidence="10">
    <location>
        <begin position="612"/>
        <end position="635"/>
    </location>
</feature>
<feature type="chain" id="PRO_5047356998" description="Cytochrome c domain-containing protein" evidence="11">
    <location>
        <begin position="30"/>
        <end position="649"/>
    </location>
</feature>
<feature type="transmembrane region" description="Helical" evidence="10">
    <location>
        <begin position="388"/>
        <end position="415"/>
    </location>
</feature>
<feature type="transmembrane region" description="Helical" evidence="10">
    <location>
        <begin position="505"/>
        <end position="531"/>
    </location>
</feature>
<evidence type="ECO:0000256" key="11">
    <source>
        <dbReference type="SAM" id="SignalP"/>
    </source>
</evidence>
<dbReference type="InterPro" id="IPR036909">
    <property type="entry name" value="Cyt_c-like_dom_sf"/>
</dbReference>
<evidence type="ECO:0000313" key="13">
    <source>
        <dbReference type="EMBL" id="CAG9183841.1"/>
    </source>
</evidence>
<dbReference type="EMBL" id="CAJZAH010000010">
    <property type="protein sequence ID" value="CAG9183841.1"/>
    <property type="molecule type" value="Genomic_DNA"/>
</dbReference>
<gene>
    <name evidence="13" type="ORF">LMG21510_04955</name>
</gene>
<evidence type="ECO:0000256" key="8">
    <source>
        <dbReference type="ARBA" id="ARBA00023136"/>
    </source>
</evidence>
<dbReference type="InterPro" id="IPR009056">
    <property type="entry name" value="Cyt_c-like_dom"/>
</dbReference>
<feature type="transmembrane region" description="Helical" evidence="10">
    <location>
        <begin position="570"/>
        <end position="592"/>
    </location>
</feature>
<proteinExistence type="inferred from homology"/>
<keyword evidence="6 10" id="KW-1133">Transmembrane helix</keyword>
<organism evidence="13 14">
    <name type="scientific">Cupriavidus respiraculi</name>
    <dbReference type="NCBI Taxonomy" id="195930"/>
    <lineage>
        <taxon>Bacteria</taxon>
        <taxon>Pseudomonadati</taxon>
        <taxon>Pseudomonadota</taxon>
        <taxon>Betaproteobacteria</taxon>
        <taxon>Burkholderiales</taxon>
        <taxon>Burkholderiaceae</taxon>
        <taxon>Cupriavidus</taxon>
    </lineage>
</organism>
<sequence length="649" mass="69007">MSRSISRSRTLYFVCALFSSWLIAAVAHADETDGRARQVWQLLDYIAVDYSGAVSGGNIIEPNEYREMQDFALNVERQLRELQSQTASEGLMADARDLRALIEARADAAKVAEHARELAGAVQQRFPFPVAPTKAPDLQRGAQLYQANCASCHGGSGKGDGALSAKLEPKPTAFDDHSRARERSLFSLYQILSNGVEGTAMPSFASLSEDDRWALAFFVGTLSYDAAQQAAGEELWKDNKGLRSAMVGMEGLAQISEAKLASSIGDTAAAQLLAYLRSNPGAMVATQGRSAALAKTRLQESVAAFQAGNRPLATKLALSAYLDGFEALEPALAAKNDTLFRNVEKAMINFRATIAHGSLDDVRAAEAGLQALLDQTDLALAPGEGDSLAAFFAALTILVREGLEALLVVVAMLAFLRKADRPEIVRYVHAGWVAALAAGGLTWGVATYLVSISGASRELTEGFSSLFAAIVLLCVGLWMHQKSSAGRWQQYLKEKMSAAMTRRTAWFMASLAFVAVYREVFETVLFFAALWTGDNGMPLLAGLACGVVVLAVAAVVLLRTSARLPIGQFFAVSSLLVAALAIVLAGKGVAGLQEAGLVGITMMSIPRVDLLGFYPTLQTVLAQAAVLAIAIVGFAMNTRPVRAGKATGA</sequence>
<evidence type="ECO:0000256" key="9">
    <source>
        <dbReference type="PROSITE-ProRule" id="PRU00433"/>
    </source>
</evidence>
<dbReference type="InterPro" id="IPR004923">
    <property type="entry name" value="FTR1/Fip1/EfeU"/>
</dbReference>